<feature type="transmembrane region" description="Helical" evidence="1">
    <location>
        <begin position="79"/>
        <end position="98"/>
    </location>
</feature>
<evidence type="ECO:0000256" key="1">
    <source>
        <dbReference type="SAM" id="Phobius"/>
    </source>
</evidence>
<feature type="transmembrane region" description="Helical" evidence="1">
    <location>
        <begin position="110"/>
        <end position="129"/>
    </location>
</feature>
<evidence type="ECO:0000313" key="2">
    <source>
        <dbReference type="EMBL" id="ROZ63462.1"/>
    </source>
</evidence>
<feature type="transmembrane region" description="Helical" evidence="1">
    <location>
        <begin position="56"/>
        <end position="73"/>
    </location>
</feature>
<comment type="caution">
    <text evidence="2">The sequence shown here is derived from an EMBL/GenBank/DDBJ whole genome shotgun (WGS) entry which is preliminary data.</text>
</comment>
<dbReference type="RefSeq" id="WP_123824874.1">
    <property type="nucleotide sequence ID" value="NZ_RKMF01000006.1"/>
</dbReference>
<name>A0A3N3ZQH4_9MICC</name>
<feature type="transmembrane region" description="Helical" evidence="1">
    <location>
        <begin position="29"/>
        <end position="49"/>
    </location>
</feature>
<protein>
    <submittedName>
        <fullName evidence="2">Uncharacterized protein</fullName>
    </submittedName>
</protein>
<keyword evidence="1" id="KW-0472">Membrane</keyword>
<sequence>MRYLQIVAVSVLALVIALAAAAIGGVAPVVVVIAMSVVIGLGWSLAVGIRARYRHNVIILVSGILAALLSWLQPDQRLVWLPAIVGIALIATFLAELVRGEGARHRLESTISSVVAVLAAVSSSGWIALSQYLHASEGSPVAAIVISGLVSFLVIGVIGARMIAAAPKEGPRRGIASLGVTPVALLGPAVLFTSQFVGLVVA</sequence>
<gene>
    <name evidence="2" type="ORF">EDL96_05855</name>
</gene>
<proteinExistence type="predicted"/>
<keyword evidence="3" id="KW-1185">Reference proteome</keyword>
<evidence type="ECO:0000313" key="3">
    <source>
        <dbReference type="Proteomes" id="UP000270616"/>
    </source>
</evidence>
<feature type="transmembrane region" description="Helical" evidence="1">
    <location>
        <begin position="175"/>
        <end position="201"/>
    </location>
</feature>
<keyword evidence="1" id="KW-1133">Transmembrane helix</keyword>
<dbReference type="Proteomes" id="UP000270616">
    <property type="component" value="Unassembled WGS sequence"/>
</dbReference>
<dbReference type="EMBL" id="RKMF01000006">
    <property type="protein sequence ID" value="ROZ63462.1"/>
    <property type="molecule type" value="Genomic_DNA"/>
</dbReference>
<reference evidence="2 3" key="1">
    <citation type="submission" date="2018-10" db="EMBL/GenBank/DDBJ databases">
        <title>Kocuria sp. M5W7-7, whole genome shotgun sequence.</title>
        <authorList>
            <person name="Tuo L."/>
        </authorList>
    </citation>
    <scope>NUCLEOTIDE SEQUENCE [LARGE SCALE GENOMIC DNA]</scope>
    <source>
        <strain evidence="2 3">M5W7-7</strain>
    </source>
</reference>
<feature type="transmembrane region" description="Helical" evidence="1">
    <location>
        <begin position="141"/>
        <end position="163"/>
    </location>
</feature>
<accession>A0A3N3ZQH4</accession>
<organism evidence="2 3">
    <name type="scientific">Kocuria soli</name>
    <dbReference type="NCBI Taxonomy" id="2485125"/>
    <lineage>
        <taxon>Bacteria</taxon>
        <taxon>Bacillati</taxon>
        <taxon>Actinomycetota</taxon>
        <taxon>Actinomycetes</taxon>
        <taxon>Micrococcales</taxon>
        <taxon>Micrococcaceae</taxon>
        <taxon>Kocuria</taxon>
    </lineage>
</organism>
<keyword evidence="1" id="KW-0812">Transmembrane</keyword>
<dbReference type="AlphaFoldDB" id="A0A3N3ZQH4"/>
<dbReference type="OrthoDB" id="4882853at2"/>